<sequence length="79" mass="9252">MDTFIPPITTRTKLNMLETEMLQALIEHTGRSEHVVIKEAIKMMAHMKLDKTDVSRMYADHGTRQREHHIRYAINKSGF</sequence>
<evidence type="ECO:0000313" key="2">
    <source>
        <dbReference type="Proteomes" id="UP000196573"/>
    </source>
</evidence>
<dbReference type="EMBL" id="FWPT01000005">
    <property type="protein sequence ID" value="SMA47360.1"/>
    <property type="molecule type" value="Genomic_DNA"/>
</dbReference>
<dbReference type="Proteomes" id="UP000196573">
    <property type="component" value="Unassembled WGS sequence"/>
</dbReference>
<protein>
    <submittedName>
        <fullName evidence="1">Uncharacterized protein</fullName>
    </submittedName>
</protein>
<accession>A0A1X7AK07</accession>
<organism evidence="1 2">
    <name type="scientific">Parendozoicomonas haliclonae</name>
    <dbReference type="NCBI Taxonomy" id="1960125"/>
    <lineage>
        <taxon>Bacteria</taxon>
        <taxon>Pseudomonadati</taxon>
        <taxon>Pseudomonadota</taxon>
        <taxon>Gammaproteobacteria</taxon>
        <taxon>Oceanospirillales</taxon>
        <taxon>Endozoicomonadaceae</taxon>
        <taxon>Parendozoicomonas</taxon>
    </lineage>
</organism>
<gene>
    <name evidence="1" type="ORF">EHSB41UT_02384</name>
</gene>
<reference evidence="1 2" key="1">
    <citation type="submission" date="2017-03" db="EMBL/GenBank/DDBJ databases">
        <authorList>
            <person name="Afonso C.L."/>
            <person name="Miller P.J."/>
            <person name="Scott M.A."/>
            <person name="Spackman E."/>
            <person name="Goraichik I."/>
            <person name="Dimitrov K.M."/>
            <person name="Suarez D.L."/>
            <person name="Swayne D.E."/>
        </authorList>
    </citation>
    <scope>NUCLEOTIDE SEQUENCE [LARGE SCALE GENOMIC DNA]</scope>
    <source>
        <strain evidence="1">SB41UT1</strain>
    </source>
</reference>
<keyword evidence="2" id="KW-1185">Reference proteome</keyword>
<dbReference type="RefSeq" id="WP_087110138.1">
    <property type="nucleotide sequence ID" value="NZ_CBCSCN010000003.1"/>
</dbReference>
<dbReference type="AlphaFoldDB" id="A0A1X7AK07"/>
<proteinExistence type="predicted"/>
<name>A0A1X7AK07_9GAMM</name>
<evidence type="ECO:0000313" key="1">
    <source>
        <dbReference type="EMBL" id="SMA47360.1"/>
    </source>
</evidence>